<name>A0A9N8EC72_9STRA</name>
<evidence type="ECO:0000313" key="2">
    <source>
        <dbReference type="Proteomes" id="UP001153069"/>
    </source>
</evidence>
<sequence>MPSKVSFVPHLEYSEPGYEITTSELKATLWYQPKEIDAIRISMEQQVNQIITNRGQDPTGDICLRGLENLLQQRISTTFSRRQEYGAYVQGLLRVQSKQQSKGLVDQDRLRKYSCRASKRARSQAELLAARDAMSCARIYRQDDDWKMLLTEHTGDAQQPNAIISAASCKRRGLRHSSYNKWRNLFARTKLH</sequence>
<gene>
    <name evidence="1" type="ORF">SEMRO_934_G221850.1</name>
</gene>
<comment type="caution">
    <text evidence="1">The sequence shown here is derived from an EMBL/GenBank/DDBJ whole genome shotgun (WGS) entry which is preliminary data.</text>
</comment>
<reference evidence="1" key="1">
    <citation type="submission" date="2020-06" db="EMBL/GenBank/DDBJ databases">
        <authorList>
            <consortium name="Plant Systems Biology data submission"/>
        </authorList>
    </citation>
    <scope>NUCLEOTIDE SEQUENCE</scope>
    <source>
        <strain evidence="1">D6</strain>
    </source>
</reference>
<protein>
    <submittedName>
        <fullName evidence="1">Uncharacterized protein</fullName>
    </submittedName>
</protein>
<dbReference type="AlphaFoldDB" id="A0A9N8EC72"/>
<accession>A0A9N8EC72</accession>
<evidence type="ECO:0000313" key="1">
    <source>
        <dbReference type="EMBL" id="CAB9518432.1"/>
    </source>
</evidence>
<dbReference type="Proteomes" id="UP001153069">
    <property type="component" value="Unassembled WGS sequence"/>
</dbReference>
<proteinExistence type="predicted"/>
<dbReference type="EMBL" id="CAICTM010000932">
    <property type="protein sequence ID" value="CAB9518432.1"/>
    <property type="molecule type" value="Genomic_DNA"/>
</dbReference>
<keyword evidence="2" id="KW-1185">Reference proteome</keyword>
<organism evidence="1 2">
    <name type="scientific">Seminavis robusta</name>
    <dbReference type="NCBI Taxonomy" id="568900"/>
    <lineage>
        <taxon>Eukaryota</taxon>
        <taxon>Sar</taxon>
        <taxon>Stramenopiles</taxon>
        <taxon>Ochrophyta</taxon>
        <taxon>Bacillariophyta</taxon>
        <taxon>Bacillariophyceae</taxon>
        <taxon>Bacillariophycidae</taxon>
        <taxon>Naviculales</taxon>
        <taxon>Naviculaceae</taxon>
        <taxon>Seminavis</taxon>
    </lineage>
</organism>